<dbReference type="EMBL" id="KZ305072">
    <property type="protein sequence ID" value="PIA30532.1"/>
    <property type="molecule type" value="Genomic_DNA"/>
</dbReference>
<sequence>MANIPQEIITEILTRVPAKSLLRFRCVSKPWCNLISDSSFIKTHLIRAVERNNMNLFLHSKDQHIYSVDGDTLNESMEIKNPFHGCLIHGSCNGIVCLRKENKICLMNPSTREYKILEIDHREYLLNYPKVYGFGYDDTTEDFKLVKIVYFDKFVEFYSRISVYSFKHDSWSTISNIPYWRVNAEELGIYLHGSLHWVAYTVEPNSSKRIVCVNVKENVVREMFEPIALNSGAETKLGVLEGQLCVMCTSNYIDVWVMKDYALSDSWYKLFSLDKPFQSSVGRQIGAFCFSTNGKNLLKNDSKIVIYDPKRKAMTAEAFDVPWLKIVPYVASLVSLKKGSYPRVKESSIGQFFAG</sequence>
<dbReference type="FunCoup" id="A0A2G5CGX5">
    <property type="interactions" value="898"/>
</dbReference>
<protein>
    <recommendedName>
        <fullName evidence="1">F-box domain-containing protein</fullName>
    </recommendedName>
</protein>
<dbReference type="InParanoid" id="A0A2G5CGX5"/>
<dbReference type="SMART" id="SM00256">
    <property type="entry name" value="FBOX"/>
    <property type="match status" value="1"/>
</dbReference>
<dbReference type="Pfam" id="PF00646">
    <property type="entry name" value="F-box"/>
    <property type="match status" value="1"/>
</dbReference>
<dbReference type="Gene3D" id="1.20.1280.50">
    <property type="match status" value="1"/>
</dbReference>
<name>A0A2G5CGX5_AQUCA</name>
<dbReference type="InterPro" id="IPR050796">
    <property type="entry name" value="SCF_F-box_component"/>
</dbReference>
<dbReference type="Pfam" id="PF07734">
    <property type="entry name" value="FBA_1"/>
    <property type="match status" value="1"/>
</dbReference>
<dbReference type="CDD" id="cd22157">
    <property type="entry name" value="F-box_AtFBW1-like"/>
    <property type="match status" value="1"/>
</dbReference>
<reference evidence="2 3" key="1">
    <citation type="submission" date="2017-09" db="EMBL/GenBank/DDBJ databases">
        <title>WGS assembly of Aquilegia coerulea Goldsmith.</title>
        <authorList>
            <person name="Hodges S."/>
            <person name="Kramer E."/>
            <person name="Nordborg M."/>
            <person name="Tomkins J."/>
            <person name="Borevitz J."/>
            <person name="Derieg N."/>
            <person name="Yan J."/>
            <person name="Mihaltcheva S."/>
            <person name="Hayes R.D."/>
            <person name="Rokhsar D."/>
        </authorList>
    </citation>
    <scope>NUCLEOTIDE SEQUENCE [LARGE SCALE GENOMIC DNA]</scope>
    <source>
        <strain evidence="3">cv. Goldsmith</strain>
    </source>
</reference>
<dbReference type="OrthoDB" id="591557at2759"/>
<accession>A0A2G5CGX5</accession>
<evidence type="ECO:0000259" key="1">
    <source>
        <dbReference type="PROSITE" id="PS50181"/>
    </source>
</evidence>
<dbReference type="PANTHER" id="PTHR31672">
    <property type="entry name" value="BNACNNG10540D PROTEIN"/>
    <property type="match status" value="1"/>
</dbReference>
<dbReference type="InterPro" id="IPR001810">
    <property type="entry name" value="F-box_dom"/>
</dbReference>
<evidence type="ECO:0000313" key="3">
    <source>
        <dbReference type="Proteomes" id="UP000230069"/>
    </source>
</evidence>
<dbReference type="AlphaFoldDB" id="A0A2G5CGX5"/>
<dbReference type="PANTHER" id="PTHR31672:SF13">
    <property type="entry name" value="F-BOX PROTEIN CPR30-LIKE"/>
    <property type="match status" value="1"/>
</dbReference>
<dbReference type="SUPFAM" id="SSF81383">
    <property type="entry name" value="F-box domain"/>
    <property type="match status" value="1"/>
</dbReference>
<dbReference type="STRING" id="218851.A0A2G5CGX5"/>
<proteinExistence type="predicted"/>
<keyword evidence="3" id="KW-1185">Reference proteome</keyword>
<dbReference type="InterPro" id="IPR006527">
    <property type="entry name" value="F-box-assoc_dom_typ1"/>
</dbReference>
<feature type="domain" description="F-box" evidence="1">
    <location>
        <begin position="1"/>
        <end position="44"/>
    </location>
</feature>
<evidence type="ECO:0000313" key="2">
    <source>
        <dbReference type="EMBL" id="PIA30532.1"/>
    </source>
</evidence>
<dbReference type="NCBIfam" id="TIGR01640">
    <property type="entry name" value="F_box_assoc_1"/>
    <property type="match status" value="1"/>
</dbReference>
<dbReference type="InterPro" id="IPR017451">
    <property type="entry name" value="F-box-assoc_interact_dom"/>
</dbReference>
<organism evidence="2 3">
    <name type="scientific">Aquilegia coerulea</name>
    <name type="common">Rocky mountain columbine</name>
    <dbReference type="NCBI Taxonomy" id="218851"/>
    <lineage>
        <taxon>Eukaryota</taxon>
        <taxon>Viridiplantae</taxon>
        <taxon>Streptophyta</taxon>
        <taxon>Embryophyta</taxon>
        <taxon>Tracheophyta</taxon>
        <taxon>Spermatophyta</taxon>
        <taxon>Magnoliopsida</taxon>
        <taxon>Ranunculales</taxon>
        <taxon>Ranunculaceae</taxon>
        <taxon>Thalictroideae</taxon>
        <taxon>Aquilegia</taxon>
    </lineage>
</organism>
<gene>
    <name evidence="2" type="ORF">AQUCO_05500072v1</name>
</gene>
<dbReference type="Proteomes" id="UP000230069">
    <property type="component" value="Unassembled WGS sequence"/>
</dbReference>
<dbReference type="PROSITE" id="PS50181">
    <property type="entry name" value="FBOX"/>
    <property type="match status" value="1"/>
</dbReference>
<dbReference type="InterPro" id="IPR036047">
    <property type="entry name" value="F-box-like_dom_sf"/>
</dbReference>